<evidence type="ECO:0000313" key="11">
    <source>
        <dbReference type="EMBL" id="RWS26975.1"/>
    </source>
</evidence>
<comment type="similarity">
    <text evidence="10">Belongs to the ELO family.</text>
</comment>
<comment type="catalytic activity">
    <reaction evidence="10">
        <text>a very-long-chain acyl-CoA + malonyl-CoA + H(+) = a very-long-chain 3-oxoacyl-CoA + CO2 + CoA</text>
        <dbReference type="Rhea" id="RHEA:32727"/>
        <dbReference type="ChEBI" id="CHEBI:15378"/>
        <dbReference type="ChEBI" id="CHEBI:16526"/>
        <dbReference type="ChEBI" id="CHEBI:57287"/>
        <dbReference type="ChEBI" id="CHEBI:57384"/>
        <dbReference type="ChEBI" id="CHEBI:90725"/>
        <dbReference type="ChEBI" id="CHEBI:90736"/>
        <dbReference type="EC" id="2.3.1.199"/>
    </reaction>
</comment>
<keyword evidence="3 10" id="KW-0808">Transferase</keyword>
<evidence type="ECO:0000256" key="2">
    <source>
        <dbReference type="ARBA" id="ARBA00022516"/>
    </source>
</evidence>
<gene>
    <name evidence="11" type="ORF">B4U80_00760</name>
</gene>
<comment type="subcellular location">
    <subcellularLocation>
        <location evidence="1">Membrane</location>
        <topology evidence="1">Multi-pass membrane protein</topology>
    </subcellularLocation>
</comment>
<dbReference type="VEuPathDB" id="VectorBase:LDEU005065"/>
<dbReference type="Proteomes" id="UP000288716">
    <property type="component" value="Unassembled WGS sequence"/>
</dbReference>
<dbReference type="GO" id="GO:0042761">
    <property type="term" value="P:very long-chain fatty acid biosynthetic process"/>
    <property type="evidence" value="ECO:0007669"/>
    <property type="project" value="TreeGrafter"/>
</dbReference>
<protein>
    <recommendedName>
        <fullName evidence="10">Elongation of very long chain fatty acids protein</fullName>
        <ecNumber evidence="10">2.3.1.199</ecNumber>
    </recommendedName>
    <alternativeName>
        <fullName evidence="10">Very-long-chain 3-oxoacyl-CoA synthase</fullName>
    </alternativeName>
</protein>
<dbReference type="GO" id="GO:0034625">
    <property type="term" value="P:fatty acid elongation, monounsaturated fatty acid"/>
    <property type="evidence" value="ECO:0007669"/>
    <property type="project" value="TreeGrafter"/>
</dbReference>
<dbReference type="GO" id="GO:0030148">
    <property type="term" value="P:sphingolipid biosynthetic process"/>
    <property type="evidence" value="ECO:0007669"/>
    <property type="project" value="TreeGrafter"/>
</dbReference>
<feature type="transmembrane region" description="Helical" evidence="10">
    <location>
        <begin position="61"/>
        <end position="80"/>
    </location>
</feature>
<dbReference type="PANTHER" id="PTHR11157:SF17">
    <property type="entry name" value="ELONGATION OF VERY LONG CHAIN FATTY ACIDS PROTEIN 6"/>
    <property type="match status" value="1"/>
</dbReference>
<evidence type="ECO:0000256" key="4">
    <source>
        <dbReference type="ARBA" id="ARBA00022692"/>
    </source>
</evidence>
<dbReference type="STRING" id="299467.A0A443SHL6"/>
<keyword evidence="2 10" id="KW-0444">Lipid biosynthesis</keyword>
<keyword evidence="12" id="KW-1185">Reference proteome</keyword>
<dbReference type="GO" id="GO:0005789">
    <property type="term" value="C:endoplasmic reticulum membrane"/>
    <property type="evidence" value="ECO:0007669"/>
    <property type="project" value="TreeGrafter"/>
</dbReference>
<evidence type="ECO:0000256" key="1">
    <source>
        <dbReference type="ARBA" id="ARBA00004141"/>
    </source>
</evidence>
<dbReference type="EC" id="2.3.1.199" evidence="10"/>
<dbReference type="EMBL" id="NCKV01002341">
    <property type="protein sequence ID" value="RWS26975.1"/>
    <property type="molecule type" value="Genomic_DNA"/>
</dbReference>
<evidence type="ECO:0000256" key="10">
    <source>
        <dbReference type="RuleBase" id="RU361115"/>
    </source>
</evidence>
<dbReference type="GO" id="GO:0009922">
    <property type="term" value="F:fatty acid elongase activity"/>
    <property type="evidence" value="ECO:0007669"/>
    <property type="project" value="UniProtKB-EC"/>
</dbReference>
<dbReference type="PANTHER" id="PTHR11157">
    <property type="entry name" value="FATTY ACID ACYL TRANSFERASE-RELATED"/>
    <property type="match status" value="1"/>
</dbReference>
<dbReference type="AlphaFoldDB" id="A0A443SHL6"/>
<keyword evidence="8 10" id="KW-0472">Membrane</keyword>
<evidence type="ECO:0000256" key="5">
    <source>
        <dbReference type="ARBA" id="ARBA00022832"/>
    </source>
</evidence>
<dbReference type="InterPro" id="IPR002076">
    <property type="entry name" value="ELO_fam"/>
</dbReference>
<evidence type="ECO:0000256" key="9">
    <source>
        <dbReference type="ARBA" id="ARBA00023160"/>
    </source>
</evidence>
<organism evidence="11 12">
    <name type="scientific">Leptotrombidium deliense</name>
    <dbReference type="NCBI Taxonomy" id="299467"/>
    <lineage>
        <taxon>Eukaryota</taxon>
        <taxon>Metazoa</taxon>
        <taxon>Ecdysozoa</taxon>
        <taxon>Arthropoda</taxon>
        <taxon>Chelicerata</taxon>
        <taxon>Arachnida</taxon>
        <taxon>Acari</taxon>
        <taxon>Acariformes</taxon>
        <taxon>Trombidiformes</taxon>
        <taxon>Prostigmata</taxon>
        <taxon>Anystina</taxon>
        <taxon>Parasitengona</taxon>
        <taxon>Trombiculoidea</taxon>
        <taxon>Trombiculidae</taxon>
        <taxon>Leptotrombidium</taxon>
    </lineage>
</organism>
<sequence length="111" mass="12499">MYSYYALRAFGFRLPKALAMVITASQIIQMVVGCYVTYYGIVVQAEGKFCQITEGTAKLGLVMYGSYFVLFAHFFVKSYFAKASEKRQSTLSDAKSEAKQVSMKKRVLKAE</sequence>
<dbReference type="Pfam" id="PF01151">
    <property type="entry name" value="ELO"/>
    <property type="match status" value="1"/>
</dbReference>
<comment type="caution">
    <text evidence="10">Lacks conserved residue(s) required for the propagation of feature annotation.</text>
</comment>
<keyword evidence="9 10" id="KW-0275">Fatty acid biosynthesis</keyword>
<keyword evidence="5 10" id="KW-0276">Fatty acid metabolism</keyword>
<keyword evidence="4 10" id="KW-0812">Transmembrane</keyword>
<name>A0A443SHL6_9ACAR</name>
<evidence type="ECO:0000256" key="8">
    <source>
        <dbReference type="ARBA" id="ARBA00023136"/>
    </source>
</evidence>
<keyword evidence="7 10" id="KW-0443">Lipid metabolism</keyword>
<proteinExistence type="inferred from homology"/>
<dbReference type="OrthoDB" id="10259681at2759"/>
<reference evidence="11 12" key="1">
    <citation type="journal article" date="2018" name="Gigascience">
        <title>Genomes of trombidid mites reveal novel predicted allergens and laterally-transferred genes associated with secondary metabolism.</title>
        <authorList>
            <person name="Dong X."/>
            <person name="Chaisiri K."/>
            <person name="Xia D."/>
            <person name="Armstrong S.D."/>
            <person name="Fang Y."/>
            <person name="Donnelly M.J."/>
            <person name="Kadowaki T."/>
            <person name="McGarry J.W."/>
            <person name="Darby A.C."/>
            <person name="Makepeace B.L."/>
        </authorList>
    </citation>
    <scope>NUCLEOTIDE SEQUENCE [LARGE SCALE GENOMIC DNA]</scope>
    <source>
        <strain evidence="11">UoL-UT</strain>
    </source>
</reference>
<evidence type="ECO:0000256" key="6">
    <source>
        <dbReference type="ARBA" id="ARBA00022989"/>
    </source>
</evidence>
<dbReference type="GO" id="GO:0034626">
    <property type="term" value="P:fatty acid elongation, polyunsaturated fatty acid"/>
    <property type="evidence" value="ECO:0007669"/>
    <property type="project" value="TreeGrafter"/>
</dbReference>
<dbReference type="GO" id="GO:0019367">
    <property type="term" value="P:fatty acid elongation, saturated fatty acid"/>
    <property type="evidence" value="ECO:0007669"/>
    <property type="project" value="TreeGrafter"/>
</dbReference>
<feature type="transmembrane region" description="Helical" evidence="10">
    <location>
        <begin position="17"/>
        <end position="41"/>
    </location>
</feature>
<comment type="caution">
    <text evidence="11">The sequence shown here is derived from an EMBL/GenBank/DDBJ whole genome shotgun (WGS) entry which is preliminary data.</text>
</comment>
<evidence type="ECO:0000256" key="3">
    <source>
        <dbReference type="ARBA" id="ARBA00022679"/>
    </source>
</evidence>
<keyword evidence="6 10" id="KW-1133">Transmembrane helix</keyword>
<evidence type="ECO:0000313" key="12">
    <source>
        <dbReference type="Proteomes" id="UP000288716"/>
    </source>
</evidence>
<accession>A0A443SHL6</accession>
<evidence type="ECO:0000256" key="7">
    <source>
        <dbReference type="ARBA" id="ARBA00023098"/>
    </source>
</evidence>